<dbReference type="InterPro" id="IPR004163">
    <property type="entry name" value="CoA_transf_BS"/>
</dbReference>
<organism evidence="3 4">
    <name type="scientific">Tardiphaga robiniae</name>
    <dbReference type="NCBI Taxonomy" id="943830"/>
    <lineage>
        <taxon>Bacteria</taxon>
        <taxon>Pseudomonadati</taxon>
        <taxon>Pseudomonadota</taxon>
        <taxon>Alphaproteobacteria</taxon>
        <taxon>Hyphomicrobiales</taxon>
        <taxon>Nitrobacteraceae</taxon>
        <taxon>Tardiphaga</taxon>
    </lineage>
</organism>
<dbReference type="Gene3D" id="3.40.1080.10">
    <property type="entry name" value="Glutaconate Coenzyme A-transferase"/>
    <property type="match status" value="1"/>
</dbReference>
<accession>A0A163X697</accession>
<proteinExistence type="inferred from homology"/>
<dbReference type="EMBL" id="LVYV01000056">
    <property type="protein sequence ID" value="KZD20470.1"/>
    <property type="molecule type" value="Genomic_DNA"/>
</dbReference>
<dbReference type="STRING" id="943830.A4A58_19845"/>
<dbReference type="AlphaFoldDB" id="A0A163X697"/>
<evidence type="ECO:0000313" key="3">
    <source>
        <dbReference type="EMBL" id="KZD20470.1"/>
    </source>
</evidence>
<dbReference type="NCBIfam" id="TIGR02429">
    <property type="entry name" value="pcaI_scoA_fam"/>
    <property type="match status" value="1"/>
</dbReference>
<comment type="caution">
    <text evidence="3">The sequence shown here is derived from an EMBL/GenBank/DDBJ whole genome shotgun (WGS) entry which is preliminary data.</text>
</comment>
<evidence type="ECO:0000256" key="2">
    <source>
        <dbReference type="ARBA" id="ARBA00022679"/>
    </source>
</evidence>
<dbReference type="OrthoDB" id="9777193at2"/>
<dbReference type="PROSITE" id="PS01273">
    <property type="entry name" value="COA_TRANSF_1"/>
    <property type="match status" value="1"/>
</dbReference>
<dbReference type="InterPro" id="IPR004165">
    <property type="entry name" value="CoA_trans_fam_I"/>
</dbReference>
<dbReference type="GO" id="GO:0008410">
    <property type="term" value="F:CoA-transferase activity"/>
    <property type="evidence" value="ECO:0007669"/>
    <property type="project" value="InterPro"/>
</dbReference>
<dbReference type="Pfam" id="PF01144">
    <property type="entry name" value="CoA_trans"/>
    <property type="match status" value="1"/>
</dbReference>
<dbReference type="InterPro" id="IPR012792">
    <property type="entry name" value="3-oxoacid_CoA-transf_A"/>
</dbReference>
<dbReference type="SUPFAM" id="SSF100950">
    <property type="entry name" value="NagB/RpiA/CoA transferase-like"/>
    <property type="match status" value="1"/>
</dbReference>
<dbReference type="RefSeq" id="WP_068738837.1">
    <property type="nucleotide sequence ID" value="NZ_LVYV01000056.1"/>
</dbReference>
<gene>
    <name evidence="3" type="ORF">A4A58_19845</name>
</gene>
<reference evidence="3 4" key="1">
    <citation type="submission" date="2016-03" db="EMBL/GenBank/DDBJ databases">
        <title>Microsymbionts genomes from the relict species Vavilovia formosa (Stev.) Fed.</title>
        <authorList>
            <person name="Kopat V."/>
            <person name="Chirak E."/>
            <person name="Kimeklis A."/>
            <person name="Andronov E."/>
        </authorList>
    </citation>
    <scope>NUCLEOTIDE SEQUENCE [LARGE SCALE GENOMIC DNA]</scope>
    <source>
        <strain evidence="3 4">Vaf07</strain>
    </source>
</reference>
<dbReference type="PANTHER" id="PTHR13707">
    <property type="entry name" value="KETOACID-COENZYME A TRANSFERASE"/>
    <property type="match status" value="1"/>
</dbReference>
<dbReference type="SMART" id="SM00882">
    <property type="entry name" value="CoA_trans"/>
    <property type="match status" value="1"/>
</dbReference>
<dbReference type="Proteomes" id="UP000076574">
    <property type="component" value="Unassembled WGS sequence"/>
</dbReference>
<evidence type="ECO:0000256" key="1">
    <source>
        <dbReference type="ARBA" id="ARBA00005612"/>
    </source>
</evidence>
<name>A0A163X697_9BRAD</name>
<dbReference type="InterPro" id="IPR037171">
    <property type="entry name" value="NagB/RpiA_transferase-like"/>
</dbReference>
<sequence>MRNVVVKDAGAAVEGIQDGNAVMMGGFGGAGLPLGVVRAVLDTGVRNLTLISNNAGSTEDDLSLWFEAKIVRKIVCSYPRAAKQFAEQYRAGTVELELVPQGTLVERIRAGGAGLGGFLSPVGVGTVFADGKQKIVVGDREFILELPLRADYSFVKGHLADTLGNVTYNKTARNHCAVMATAGRTVAVEVDRVVEPGELDPEAIVTPCIFVDRVFARSPR</sequence>
<comment type="similarity">
    <text evidence="1">Belongs to the 3-oxoacid CoA-transferase subunit A family.</text>
</comment>
<keyword evidence="4" id="KW-1185">Reference proteome</keyword>
<dbReference type="PANTHER" id="PTHR13707:SF60">
    <property type="entry name" value="ACETATE COA-TRANSFERASE SUBUNIT ALPHA"/>
    <property type="match status" value="1"/>
</dbReference>
<protein>
    <submittedName>
        <fullName evidence="3">3-oxoadipate CoA-transferase</fullName>
    </submittedName>
</protein>
<keyword evidence="2 3" id="KW-0808">Transferase</keyword>
<evidence type="ECO:0000313" key="4">
    <source>
        <dbReference type="Proteomes" id="UP000076574"/>
    </source>
</evidence>